<name>A0ABV1WWR2_9ACTN</name>
<sequence>MAVRYVRVKPLVNLFAPAVRAFGNIAVIGRATTAVTKPPVPVLFTGPDDAHKTFPGELADSIDLAFRQTPGPTLVYGVPVTADAPDWAGALEVVAGLNVQLVMLANTPLNKDTKVAGGPIDLLSAHVTAVSNTGADGLERMGVAMLESGVAKADDILTNERMVYIAHKSTQDAAAAVAGTIAGYEPAVSLLLKPVNIVSPPFTPAEIEALNGTETDDSGPAGKGVNWLTSPALIPGNGVYMGEGYTGDPGGGKRYMDIVRMVDDLSFRLKAQLIHSIGNVRISRSGLRALVAQMEAILTPLLDADVLNSFEVVVPVLTLLDKDPATLSAAEAAAIHAAEVQRLVQVLAAVEYAGAVHRISITLKFD</sequence>
<dbReference type="RefSeq" id="WP_350781829.1">
    <property type="nucleotide sequence ID" value="NZ_JBEPEK010000106.1"/>
</dbReference>
<dbReference type="Proteomes" id="UP001474181">
    <property type="component" value="Unassembled WGS sequence"/>
</dbReference>
<evidence type="ECO:0000313" key="3">
    <source>
        <dbReference type="Proteomes" id="UP001474181"/>
    </source>
</evidence>
<evidence type="ECO:0008006" key="4">
    <source>
        <dbReference type="Google" id="ProtNLM"/>
    </source>
</evidence>
<protein>
    <recommendedName>
        <fullName evidence="4">Phage tail sheath protein</fullName>
    </recommendedName>
</protein>
<keyword evidence="3" id="KW-1185">Reference proteome</keyword>
<evidence type="ECO:0000313" key="2">
    <source>
        <dbReference type="EMBL" id="MER7181194.1"/>
    </source>
</evidence>
<dbReference type="EMBL" id="JBEPEK010000106">
    <property type="protein sequence ID" value="MER7181194.1"/>
    <property type="molecule type" value="Genomic_DNA"/>
</dbReference>
<comment type="caution">
    <text evidence="2">The sequence shown here is derived from an EMBL/GenBank/DDBJ whole genome shotgun (WGS) entry which is preliminary data.</text>
</comment>
<feature type="chain" id="PRO_5047497596" description="Phage tail sheath protein" evidence="1">
    <location>
        <begin position="22"/>
        <end position="366"/>
    </location>
</feature>
<reference evidence="2 3" key="1">
    <citation type="submission" date="2024-06" db="EMBL/GenBank/DDBJ databases">
        <title>The Natural Products Discovery Center: Release of the First 8490 Sequenced Strains for Exploring Actinobacteria Biosynthetic Diversity.</title>
        <authorList>
            <person name="Kalkreuter E."/>
            <person name="Kautsar S.A."/>
            <person name="Yang D."/>
            <person name="Bader C.D."/>
            <person name="Teijaro C.N."/>
            <person name="Fluegel L."/>
            <person name="Davis C.M."/>
            <person name="Simpson J.R."/>
            <person name="Lauterbach L."/>
            <person name="Steele A.D."/>
            <person name="Gui C."/>
            <person name="Meng S."/>
            <person name="Li G."/>
            <person name="Viehrig K."/>
            <person name="Ye F."/>
            <person name="Su P."/>
            <person name="Kiefer A.F."/>
            <person name="Nichols A."/>
            <person name="Cepeda A.J."/>
            <person name="Yan W."/>
            <person name="Fan B."/>
            <person name="Jiang Y."/>
            <person name="Adhikari A."/>
            <person name="Zheng C.-J."/>
            <person name="Schuster L."/>
            <person name="Cowan T.M."/>
            <person name="Smanski M.J."/>
            <person name="Chevrette M.G."/>
            <person name="De Carvalho L.P.S."/>
            <person name="Shen B."/>
        </authorList>
    </citation>
    <scope>NUCLEOTIDE SEQUENCE [LARGE SCALE GENOMIC DNA]</scope>
    <source>
        <strain evidence="2 3">NPDC000234</strain>
    </source>
</reference>
<evidence type="ECO:0000256" key="1">
    <source>
        <dbReference type="SAM" id="SignalP"/>
    </source>
</evidence>
<keyword evidence="1" id="KW-0732">Signal</keyword>
<proteinExistence type="predicted"/>
<feature type="signal peptide" evidence="1">
    <location>
        <begin position="1"/>
        <end position="21"/>
    </location>
</feature>
<organism evidence="2 3">
    <name type="scientific">Streptomyces hyaluromycini</name>
    <dbReference type="NCBI Taxonomy" id="1377993"/>
    <lineage>
        <taxon>Bacteria</taxon>
        <taxon>Bacillati</taxon>
        <taxon>Actinomycetota</taxon>
        <taxon>Actinomycetes</taxon>
        <taxon>Kitasatosporales</taxon>
        <taxon>Streptomycetaceae</taxon>
        <taxon>Streptomyces</taxon>
    </lineage>
</organism>
<accession>A0ABV1WWR2</accession>
<gene>
    <name evidence="2" type="ORF">ABT404_17215</name>
</gene>